<dbReference type="CDD" id="cd06464">
    <property type="entry name" value="ACD_sHsps-like"/>
    <property type="match status" value="1"/>
</dbReference>
<dbReference type="EMBL" id="ADVR01000052">
    <property type="protein sequence ID" value="EFO80480.1"/>
    <property type="molecule type" value="Genomic_DNA"/>
</dbReference>
<dbReference type="PANTHER" id="PTHR11527">
    <property type="entry name" value="HEAT-SHOCK PROTEIN 20 FAMILY MEMBER"/>
    <property type="match status" value="1"/>
</dbReference>
<name>E1IEF4_9CHLR</name>
<feature type="domain" description="SHSP" evidence="3">
    <location>
        <begin position="35"/>
        <end position="147"/>
    </location>
</feature>
<evidence type="ECO:0000313" key="4">
    <source>
        <dbReference type="EMBL" id="EFO80480.1"/>
    </source>
</evidence>
<dbReference type="InterPro" id="IPR031107">
    <property type="entry name" value="Small_HSP"/>
</dbReference>
<protein>
    <submittedName>
        <fullName evidence="4">Heat shock protein Hsp20</fullName>
    </submittedName>
</protein>
<comment type="caution">
    <text evidence="4">The sequence shown here is derived from an EMBL/GenBank/DDBJ whole genome shotgun (WGS) entry which is preliminary data.</text>
</comment>
<dbReference type="Proteomes" id="UP000054010">
    <property type="component" value="Unassembled WGS sequence"/>
</dbReference>
<gene>
    <name evidence="4" type="ORF">OSCT_1705</name>
</gene>
<dbReference type="HOGENOM" id="CLU_046737_12_2_0"/>
<dbReference type="STRING" id="765420.OSCT_1705"/>
<dbReference type="OrthoDB" id="9811615at2"/>
<dbReference type="Pfam" id="PF00011">
    <property type="entry name" value="HSP20"/>
    <property type="match status" value="1"/>
</dbReference>
<keyword evidence="4" id="KW-0346">Stress response</keyword>
<reference evidence="4 5" key="1">
    <citation type="journal article" date="2011" name="J. Bacteriol.">
        <title>Draft genome sequence of the anoxygenic filamentous phototrophic bacterium Oscillochloris trichoides subsp. DG-6.</title>
        <authorList>
            <person name="Kuznetsov B.B."/>
            <person name="Ivanovsky R.N."/>
            <person name="Keppen O.I."/>
            <person name="Sukhacheva M.V."/>
            <person name="Bumazhkin B.K."/>
            <person name="Patutina E.O."/>
            <person name="Beletsky A.V."/>
            <person name="Mardanov A.V."/>
            <person name="Baslerov R.V."/>
            <person name="Panteleeva A.N."/>
            <person name="Kolganova T.V."/>
            <person name="Ravin N.V."/>
            <person name="Skryabin K.G."/>
        </authorList>
    </citation>
    <scope>NUCLEOTIDE SEQUENCE [LARGE SCALE GENOMIC DNA]</scope>
    <source>
        <strain evidence="4 5">DG-6</strain>
    </source>
</reference>
<evidence type="ECO:0000313" key="5">
    <source>
        <dbReference type="Proteomes" id="UP000054010"/>
    </source>
</evidence>
<comment type="similarity">
    <text evidence="1 2">Belongs to the small heat shock protein (HSP20) family.</text>
</comment>
<dbReference type="SUPFAM" id="SSF49764">
    <property type="entry name" value="HSP20-like chaperones"/>
    <property type="match status" value="1"/>
</dbReference>
<dbReference type="Gene3D" id="2.60.40.790">
    <property type="match status" value="1"/>
</dbReference>
<dbReference type="eggNOG" id="COG0071">
    <property type="taxonomic scope" value="Bacteria"/>
</dbReference>
<keyword evidence="5" id="KW-1185">Reference proteome</keyword>
<evidence type="ECO:0000259" key="3">
    <source>
        <dbReference type="PROSITE" id="PS01031"/>
    </source>
</evidence>
<dbReference type="InterPro" id="IPR008978">
    <property type="entry name" value="HSP20-like_chaperone"/>
</dbReference>
<accession>E1IEF4</accession>
<evidence type="ECO:0000256" key="2">
    <source>
        <dbReference type="RuleBase" id="RU003616"/>
    </source>
</evidence>
<dbReference type="PROSITE" id="PS01031">
    <property type="entry name" value="SHSP"/>
    <property type="match status" value="1"/>
</dbReference>
<sequence length="147" mass="16547">MATITRWDPFQDAMSLREAMNRLFEESMVPSQPAARAGSFVPALDLSETADAYHAEVAVPGMKSEDLKLTFENGVLTIAGEVKQESEQKERQYHRVERRYGSFSRTISFPTMVKADAIEAKLEHGVLHLTLPKAEEVKPRQITINVQ</sequence>
<organism evidence="4 5">
    <name type="scientific">Oscillochloris trichoides DG-6</name>
    <dbReference type="NCBI Taxonomy" id="765420"/>
    <lineage>
        <taxon>Bacteria</taxon>
        <taxon>Bacillati</taxon>
        <taxon>Chloroflexota</taxon>
        <taxon>Chloroflexia</taxon>
        <taxon>Chloroflexales</taxon>
        <taxon>Chloroflexineae</taxon>
        <taxon>Oscillochloridaceae</taxon>
        <taxon>Oscillochloris</taxon>
    </lineage>
</organism>
<dbReference type="AlphaFoldDB" id="E1IEF4"/>
<evidence type="ECO:0000256" key="1">
    <source>
        <dbReference type="PROSITE-ProRule" id="PRU00285"/>
    </source>
</evidence>
<proteinExistence type="inferred from homology"/>
<dbReference type="InterPro" id="IPR002068">
    <property type="entry name" value="A-crystallin/Hsp20_dom"/>
</dbReference>